<dbReference type="AlphaFoldDB" id="A0A232EDC0"/>
<evidence type="ECO:0000313" key="3">
    <source>
        <dbReference type="Proteomes" id="UP000215335"/>
    </source>
</evidence>
<accession>A0A232EDC0</accession>
<dbReference type="EMBL" id="NNAY01006887">
    <property type="protein sequence ID" value="OXU16350.1"/>
    <property type="molecule type" value="Genomic_DNA"/>
</dbReference>
<dbReference type="Proteomes" id="UP000215335">
    <property type="component" value="Unassembled WGS sequence"/>
</dbReference>
<proteinExistence type="predicted"/>
<feature type="region of interest" description="Disordered" evidence="1">
    <location>
        <begin position="21"/>
        <end position="52"/>
    </location>
</feature>
<name>A0A232EDC0_9HYME</name>
<comment type="caution">
    <text evidence="2">The sequence shown here is derived from an EMBL/GenBank/DDBJ whole genome shotgun (WGS) entry which is preliminary data.</text>
</comment>
<reference evidence="2 3" key="1">
    <citation type="journal article" date="2017" name="Curr. Biol.">
        <title>The Evolution of Venom by Co-option of Single-Copy Genes.</title>
        <authorList>
            <person name="Martinson E.O."/>
            <person name="Mrinalini"/>
            <person name="Kelkar Y.D."/>
            <person name="Chang C.H."/>
            <person name="Werren J.H."/>
        </authorList>
    </citation>
    <scope>NUCLEOTIDE SEQUENCE [LARGE SCALE GENOMIC DNA]</scope>
    <source>
        <strain evidence="2 3">Alberta</strain>
        <tissue evidence="2">Whole body</tissue>
    </source>
</reference>
<protein>
    <submittedName>
        <fullName evidence="2">Uncharacterized protein</fullName>
    </submittedName>
</protein>
<evidence type="ECO:0000313" key="2">
    <source>
        <dbReference type="EMBL" id="OXU16350.1"/>
    </source>
</evidence>
<organism evidence="2 3">
    <name type="scientific">Trichomalopsis sarcophagae</name>
    <dbReference type="NCBI Taxonomy" id="543379"/>
    <lineage>
        <taxon>Eukaryota</taxon>
        <taxon>Metazoa</taxon>
        <taxon>Ecdysozoa</taxon>
        <taxon>Arthropoda</taxon>
        <taxon>Hexapoda</taxon>
        <taxon>Insecta</taxon>
        <taxon>Pterygota</taxon>
        <taxon>Neoptera</taxon>
        <taxon>Endopterygota</taxon>
        <taxon>Hymenoptera</taxon>
        <taxon>Apocrita</taxon>
        <taxon>Proctotrupomorpha</taxon>
        <taxon>Chalcidoidea</taxon>
        <taxon>Pteromalidae</taxon>
        <taxon>Pteromalinae</taxon>
        <taxon>Trichomalopsis</taxon>
    </lineage>
</organism>
<keyword evidence="3" id="KW-1185">Reference proteome</keyword>
<evidence type="ECO:0000256" key="1">
    <source>
        <dbReference type="SAM" id="MobiDB-lite"/>
    </source>
</evidence>
<gene>
    <name evidence="2" type="ORF">TSAR_015215</name>
</gene>
<sequence>MVLQIGRILCWVDKISWRTWAKSTPSGDDTRPESGGEQNENTRGFLRSQNTNNVTATLPEVPGALGGQYQRRPQEFHEKSTTYFVETLYSGVFEVAEHETTLILFTLGTRYLRER</sequence>
<feature type="compositionally biased region" description="Polar residues" evidence="1">
    <location>
        <begin position="36"/>
        <end position="52"/>
    </location>
</feature>